<evidence type="ECO:0000313" key="3">
    <source>
        <dbReference type="Proteomes" id="UP000315303"/>
    </source>
</evidence>
<proteinExistence type="predicted"/>
<evidence type="ECO:0000313" key="2">
    <source>
        <dbReference type="EMBL" id="TPH13915.1"/>
    </source>
</evidence>
<protein>
    <recommendedName>
        <fullName evidence="4">Transporter</fullName>
    </recommendedName>
</protein>
<evidence type="ECO:0000256" key="1">
    <source>
        <dbReference type="SAM" id="SignalP"/>
    </source>
</evidence>
<sequence>MQVHFLKLIIIMVFLTMCCYSVVADDGSNSEIEVVHYAYANYLGSGIYRTTGQDASIINLPFAYDIDTVGKTTYGLRLPLSLGFFDFEIADIPELDLPSEVGTATFTPGVALSYQYSDNLAIETYLDYGYAKNFTSGYNVSIHSAGISSLYHFDYQELDTIWATRLYYAAYQGNGYSAQDSYAALQVGLDAGLPLKYQIFSYPFQPRLFATAFWYFNDVEFNSQKSILNSEVSNVTLSNSVEFGLTFKFDRVIGYSWAGFDRLGLSYRFSDDFSAFRLLFSFPI</sequence>
<keyword evidence="3" id="KW-1185">Reference proteome</keyword>
<gene>
    <name evidence="2" type="ORF">EPA86_12425</name>
</gene>
<name>A0A502KUM4_9GAMM</name>
<feature type="signal peptide" evidence="1">
    <location>
        <begin position="1"/>
        <end position="24"/>
    </location>
</feature>
<feature type="chain" id="PRO_5021409140" description="Transporter" evidence="1">
    <location>
        <begin position="25"/>
        <end position="284"/>
    </location>
</feature>
<dbReference type="AlphaFoldDB" id="A0A502KUM4"/>
<comment type="caution">
    <text evidence="2">The sequence shown here is derived from an EMBL/GenBank/DDBJ whole genome shotgun (WGS) entry which is preliminary data.</text>
</comment>
<keyword evidence="1" id="KW-0732">Signal</keyword>
<organism evidence="2 3">
    <name type="scientific">Litorilituus lipolyticus</name>
    <dbReference type="NCBI Taxonomy" id="2491017"/>
    <lineage>
        <taxon>Bacteria</taxon>
        <taxon>Pseudomonadati</taxon>
        <taxon>Pseudomonadota</taxon>
        <taxon>Gammaproteobacteria</taxon>
        <taxon>Alteromonadales</taxon>
        <taxon>Colwelliaceae</taxon>
        <taxon>Litorilituus</taxon>
    </lineage>
</organism>
<dbReference type="EMBL" id="SAWY01000027">
    <property type="protein sequence ID" value="TPH13915.1"/>
    <property type="molecule type" value="Genomic_DNA"/>
</dbReference>
<dbReference type="OrthoDB" id="6254608at2"/>
<reference evidence="2 3" key="1">
    <citation type="submission" date="2019-01" db="EMBL/GenBank/DDBJ databases">
        <title>Litorilituus lipolytica sp. nov., isolated from intertidal sand of the Yellow Sea in China.</title>
        <authorList>
            <person name="Liu A."/>
        </authorList>
    </citation>
    <scope>NUCLEOTIDE SEQUENCE [LARGE SCALE GENOMIC DNA]</scope>
    <source>
        <strain evidence="2 3">RZ04</strain>
    </source>
</reference>
<accession>A0A502KUM4</accession>
<evidence type="ECO:0008006" key="4">
    <source>
        <dbReference type="Google" id="ProtNLM"/>
    </source>
</evidence>
<dbReference type="Proteomes" id="UP000315303">
    <property type="component" value="Unassembled WGS sequence"/>
</dbReference>